<dbReference type="PANTHER" id="PTHR39179:SF1">
    <property type="entry name" value="SPORE COAT PROTEIN I"/>
    <property type="match status" value="1"/>
</dbReference>
<dbReference type="AlphaFoldDB" id="A0A3T0D7J2"/>
<gene>
    <name evidence="1" type="ORF">ELD05_11020</name>
</gene>
<protein>
    <submittedName>
        <fullName evidence="1">CotS family spore coat protein</fullName>
    </submittedName>
</protein>
<accession>A0A3T0D7J2</accession>
<dbReference type="InterPro" id="IPR011009">
    <property type="entry name" value="Kinase-like_dom_sf"/>
</dbReference>
<reference evidence="1 2" key="1">
    <citation type="submission" date="2018-12" db="EMBL/GenBank/DDBJ databases">
        <title>Genome sequence from the cellulolytic species, Caldicellulosiruptor changbaiensis.</title>
        <authorList>
            <person name="Blumer-Schuette S.E."/>
            <person name="Mendoza C."/>
        </authorList>
    </citation>
    <scope>NUCLEOTIDE SEQUENCE [LARGE SCALE GENOMIC DNA]</scope>
    <source>
        <strain evidence="1 2">CBS-Z</strain>
    </source>
</reference>
<organism evidence="1 2">
    <name type="scientific">Caldicellulosiruptor changbaiensis</name>
    <dbReference type="NCBI Taxonomy" id="1222016"/>
    <lineage>
        <taxon>Bacteria</taxon>
        <taxon>Bacillati</taxon>
        <taxon>Bacillota</taxon>
        <taxon>Bacillota incertae sedis</taxon>
        <taxon>Caldicellulosiruptorales</taxon>
        <taxon>Caldicellulosiruptoraceae</taxon>
        <taxon>Caldicellulosiruptor</taxon>
    </lineage>
</organism>
<dbReference type="KEGG" id="ccha:ELD05_11020"/>
<dbReference type="SUPFAM" id="SSF56112">
    <property type="entry name" value="Protein kinase-like (PK-like)"/>
    <property type="match status" value="1"/>
</dbReference>
<keyword evidence="2" id="KW-1185">Reference proteome</keyword>
<dbReference type="InterPro" id="IPR047175">
    <property type="entry name" value="CotS-like"/>
</dbReference>
<dbReference type="NCBIfam" id="TIGR02906">
    <property type="entry name" value="spore_CotS"/>
    <property type="match status" value="1"/>
</dbReference>
<proteinExistence type="predicted"/>
<evidence type="ECO:0000313" key="2">
    <source>
        <dbReference type="Proteomes" id="UP000282930"/>
    </source>
</evidence>
<dbReference type="RefSeq" id="WP_127352463.1">
    <property type="nucleotide sequence ID" value="NZ_CP034791.1"/>
</dbReference>
<dbReference type="Proteomes" id="UP000282930">
    <property type="component" value="Chromosome"/>
</dbReference>
<dbReference type="Pfam" id="PF01633">
    <property type="entry name" value="Choline_kinase"/>
    <property type="match status" value="1"/>
</dbReference>
<evidence type="ECO:0000313" key="1">
    <source>
        <dbReference type="EMBL" id="AZT91121.1"/>
    </source>
</evidence>
<name>A0A3T0D7J2_9FIRM</name>
<dbReference type="Gene3D" id="3.90.1200.10">
    <property type="match status" value="1"/>
</dbReference>
<sequence>MILLREEITQFFDIEVFYFMPIRDILVLSTDSGLKCFKKVDYSVETLLFIHGGKEHLVSRGFLDIDRFNLSKAGEPYVILNDDIYVLTDWIDARECELENPIELKAAAEKLALMHEASYGYTDVPQGARIRDDLGKLMTRFEKRCNEFSRMRKMAEKRKSMFDYEYLFTYSYYYELAKEAFEKIKNSKYSSLCEEARQKRGFIHRDYSYHNILYTQDGDVYIIDFDYLTYDLRVVDIASFMQKVLKRIHWDIKTGESILNWYSNISPLSKDELELIYIILLFPYRYWKTCNRYYNGKKSWSEKVFTAKLNEVISERDFHYDFIKWLEKQI</sequence>
<dbReference type="GO" id="GO:0042601">
    <property type="term" value="C:endospore-forming forespore"/>
    <property type="evidence" value="ECO:0007669"/>
    <property type="project" value="TreeGrafter"/>
</dbReference>
<dbReference type="InterPro" id="IPR014255">
    <property type="entry name" value="Spore_coat_CotS"/>
</dbReference>
<keyword evidence="1" id="KW-0946">Virion</keyword>
<dbReference type="PANTHER" id="PTHR39179">
    <property type="entry name" value="SPORE COAT PROTEIN I"/>
    <property type="match status" value="1"/>
</dbReference>
<dbReference type="Gene3D" id="3.30.200.20">
    <property type="entry name" value="Phosphorylase Kinase, domain 1"/>
    <property type="match status" value="1"/>
</dbReference>
<keyword evidence="1" id="KW-0167">Capsid protein</keyword>
<dbReference type="EMBL" id="CP034791">
    <property type="protein sequence ID" value="AZT91121.1"/>
    <property type="molecule type" value="Genomic_DNA"/>
</dbReference>